<keyword evidence="2" id="KW-0479">Metal-binding</keyword>
<dbReference type="AlphaFoldDB" id="A0A1I3QR66"/>
<protein>
    <submittedName>
        <fullName evidence="2">Zinc-finger of transposase IS204/IS1001/IS1096/IS1165</fullName>
    </submittedName>
</protein>
<dbReference type="Proteomes" id="UP000198635">
    <property type="component" value="Unassembled WGS sequence"/>
</dbReference>
<evidence type="ECO:0000313" key="3">
    <source>
        <dbReference type="Proteomes" id="UP000198635"/>
    </source>
</evidence>
<dbReference type="GO" id="GO:0008270">
    <property type="term" value="F:zinc ion binding"/>
    <property type="evidence" value="ECO:0007669"/>
    <property type="project" value="UniProtKB-KW"/>
</dbReference>
<evidence type="ECO:0000313" key="2">
    <source>
        <dbReference type="EMBL" id="SFJ35932.1"/>
    </source>
</evidence>
<dbReference type="RefSeq" id="WP_143075532.1">
    <property type="nucleotide sequence ID" value="NZ_FORX01000002.1"/>
</dbReference>
<reference evidence="3" key="1">
    <citation type="submission" date="2016-10" db="EMBL/GenBank/DDBJ databases">
        <authorList>
            <person name="Varghese N."/>
            <person name="Submissions S."/>
        </authorList>
    </citation>
    <scope>NUCLEOTIDE SEQUENCE [LARGE SCALE GENOMIC DNA]</scope>
    <source>
        <strain evidence="3">DSM 5918</strain>
    </source>
</reference>
<keyword evidence="3" id="KW-1185">Reference proteome</keyword>
<keyword evidence="2" id="KW-0863">Zinc-finger</keyword>
<feature type="domain" description="Transposase IS204/IS1001/IS1096/IS1165 zinc-finger" evidence="1">
    <location>
        <begin position="44"/>
        <end position="87"/>
    </location>
</feature>
<name>A0A1I3QR66_9BACT</name>
<proteinExistence type="predicted"/>
<evidence type="ECO:0000259" key="1">
    <source>
        <dbReference type="Pfam" id="PF14690"/>
    </source>
</evidence>
<gene>
    <name evidence="2" type="ORF">SAMN04488082_102412</name>
</gene>
<dbReference type="Pfam" id="PF14690">
    <property type="entry name" value="Zn_ribbon_ISL3"/>
    <property type="match status" value="1"/>
</dbReference>
<dbReference type="InterPro" id="IPR029261">
    <property type="entry name" value="Transposase_Znf"/>
</dbReference>
<keyword evidence="2" id="KW-0862">Zinc</keyword>
<feature type="non-terminal residue" evidence="2">
    <location>
        <position position="92"/>
    </location>
</feature>
<dbReference type="EMBL" id="FORX01000002">
    <property type="protein sequence ID" value="SFJ35932.1"/>
    <property type="molecule type" value="Genomic_DNA"/>
</dbReference>
<dbReference type="OrthoDB" id="46712at2"/>
<sequence length="92" mass="10396">MKDTDLFQLALGLTPPWEVVSCEFDPQQKRLDIRLGFPRGSMFACPECGQMGLKAHDTVEKTWRHLNFFQHEAYLSAKVPRVGCGKCGAKLL</sequence>
<organism evidence="2 3">
    <name type="scientific">Desulfomicrobium apsheronum</name>
    <dbReference type="NCBI Taxonomy" id="52560"/>
    <lineage>
        <taxon>Bacteria</taxon>
        <taxon>Pseudomonadati</taxon>
        <taxon>Thermodesulfobacteriota</taxon>
        <taxon>Desulfovibrionia</taxon>
        <taxon>Desulfovibrionales</taxon>
        <taxon>Desulfomicrobiaceae</taxon>
        <taxon>Desulfomicrobium</taxon>
    </lineage>
</organism>
<accession>A0A1I3QR66</accession>